<dbReference type="Proteomes" id="UP000553459">
    <property type="component" value="Unassembled WGS sequence"/>
</dbReference>
<proteinExistence type="predicted"/>
<evidence type="ECO:0000313" key="3">
    <source>
        <dbReference type="Proteomes" id="UP000553459"/>
    </source>
</evidence>
<comment type="caution">
    <text evidence="2">The sequence shown here is derived from an EMBL/GenBank/DDBJ whole genome shotgun (WGS) entry which is preliminary data.</text>
</comment>
<keyword evidence="1" id="KW-0812">Transmembrane</keyword>
<dbReference type="EMBL" id="JAAABJ010000485">
    <property type="protein sequence ID" value="NAW50963.1"/>
    <property type="molecule type" value="Genomic_DNA"/>
</dbReference>
<dbReference type="InterPro" id="IPR016032">
    <property type="entry name" value="Sig_transdc_resp-reg_C-effctor"/>
</dbReference>
<feature type="non-terminal residue" evidence="2">
    <location>
        <position position="121"/>
    </location>
</feature>
<keyword evidence="1" id="KW-0472">Membrane</keyword>
<dbReference type="GO" id="GO:0006355">
    <property type="term" value="P:regulation of DNA-templated transcription"/>
    <property type="evidence" value="ECO:0007669"/>
    <property type="project" value="InterPro"/>
</dbReference>
<dbReference type="GO" id="GO:0003677">
    <property type="term" value="F:DNA binding"/>
    <property type="evidence" value="ECO:0007669"/>
    <property type="project" value="InterPro"/>
</dbReference>
<sequence length="121" mass="14572">MANKLDPMDLKQIIQLHLDGYSNRNIGLTLGISRNTVNHYMKLFKASDYPMEALLSFDQNHLRSQFPAYTTIDNKRYDELVGFPFLVRFKIRQFFILYPIYFLLIYNSKFLFFLFSVFHRR</sequence>
<accession>A0A845PV27</accession>
<dbReference type="Gene3D" id="1.10.10.60">
    <property type="entry name" value="Homeodomain-like"/>
    <property type="match status" value="1"/>
</dbReference>
<keyword evidence="3" id="KW-1185">Reference proteome</keyword>
<reference evidence="2 3" key="1">
    <citation type="submission" date="2019-11" db="EMBL/GenBank/DDBJ databases">
        <title>Characterization of Elizabethkingia argenteiflava sp. nov., isolated from inner surface of Soybean Pods.</title>
        <authorList>
            <person name="Mo S."/>
        </authorList>
    </citation>
    <scope>NUCLEOTIDE SEQUENCE [LARGE SCALE GENOMIC DNA]</scope>
    <source>
        <strain evidence="2 3">YB22</strain>
    </source>
</reference>
<evidence type="ECO:0000256" key="1">
    <source>
        <dbReference type="SAM" id="Phobius"/>
    </source>
</evidence>
<name>A0A845PV27_9FLAO</name>
<dbReference type="AlphaFoldDB" id="A0A845PV27"/>
<keyword evidence="1" id="KW-1133">Transmembrane helix</keyword>
<feature type="transmembrane region" description="Helical" evidence="1">
    <location>
        <begin position="95"/>
        <end position="118"/>
    </location>
</feature>
<evidence type="ECO:0000313" key="2">
    <source>
        <dbReference type="EMBL" id="NAW50963.1"/>
    </source>
</evidence>
<dbReference type="SUPFAM" id="SSF46894">
    <property type="entry name" value="C-terminal effector domain of the bipartite response regulators"/>
    <property type="match status" value="1"/>
</dbReference>
<gene>
    <name evidence="2" type="ORF">GNY06_06110</name>
</gene>
<organism evidence="2 3">
    <name type="scientific">Elizabethkingia argenteiflava</name>
    <dbReference type="NCBI Taxonomy" id="2681556"/>
    <lineage>
        <taxon>Bacteria</taxon>
        <taxon>Pseudomonadati</taxon>
        <taxon>Bacteroidota</taxon>
        <taxon>Flavobacteriia</taxon>
        <taxon>Flavobacteriales</taxon>
        <taxon>Weeksellaceae</taxon>
        <taxon>Elizabethkingia</taxon>
    </lineage>
</organism>
<protein>
    <submittedName>
        <fullName evidence="2">IS21 family transposase</fullName>
    </submittedName>
</protein>